<dbReference type="Pfam" id="PF24626">
    <property type="entry name" value="SH3_Tf2-1"/>
    <property type="match status" value="1"/>
</dbReference>
<dbReference type="OrthoDB" id="4364638at2759"/>
<reference evidence="21" key="2">
    <citation type="journal article" date="2023" name="IMA Fungus">
        <title>Comparative genomic study of the Penicillium genus elucidates a diverse pangenome and 15 lateral gene transfer events.</title>
        <authorList>
            <person name="Petersen C."/>
            <person name="Sorensen T."/>
            <person name="Nielsen M.R."/>
            <person name="Sondergaard T.E."/>
            <person name="Sorensen J.L."/>
            <person name="Fitzpatrick D.A."/>
            <person name="Frisvad J.C."/>
            <person name="Nielsen K.L."/>
        </authorList>
    </citation>
    <scope>NUCLEOTIDE SEQUENCE</scope>
    <source>
        <strain evidence="21">IBT 17660</strain>
    </source>
</reference>
<dbReference type="InterPro" id="IPR036397">
    <property type="entry name" value="RNaseH_sf"/>
</dbReference>
<dbReference type="SMART" id="SM00298">
    <property type="entry name" value="CHROMO"/>
    <property type="match status" value="1"/>
</dbReference>
<keyword evidence="6" id="KW-0479">Metal-binding</keyword>
<organism evidence="21 22">
    <name type="scientific">Penicillium desertorum</name>
    <dbReference type="NCBI Taxonomy" id="1303715"/>
    <lineage>
        <taxon>Eukaryota</taxon>
        <taxon>Fungi</taxon>
        <taxon>Dikarya</taxon>
        <taxon>Ascomycota</taxon>
        <taxon>Pezizomycotina</taxon>
        <taxon>Eurotiomycetes</taxon>
        <taxon>Eurotiomycetidae</taxon>
        <taxon>Eurotiales</taxon>
        <taxon>Aspergillaceae</taxon>
        <taxon>Penicillium</taxon>
    </lineage>
</organism>
<dbReference type="GO" id="GO:0006338">
    <property type="term" value="P:chromatin remodeling"/>
    <property type="evidence" value="ECO:0007669"/>
    <property type="project" value="UniProtKB-ARBA"/>
</dbReference>
<dbReference type="GO" id="GO:0003964">
    <property type="term" value="F:RNA-directed DNA polymerase activity"/>
    <property type="evidence" value="ECO:0007669"/>
    <property type="project" value="UniProtKB-KW"/>
</dbReference>
<dbReference type="PROSITE" id="PS50878">
    <property type="entry name" value="RT_POL"/>
    <property type="match status" value="1"/>
</dbReference>
<keyword evidence="22" id="KW-1185">Reference proteome</keyword>
<evidence type="ECO:0000256" key="6">
    <source>
        <dbReference type="ARBA" id="ARBA00022723"/>
    </source>
</evidence>
<comment type="caution">
    <text evidence="21">The sequence shown here is derived from an EMBL/GenBank/DDBJ whole genome shotgun (WGS) entry which is preliminary data.</text>
</comment>
<dbReference type="EMBL" id="JAPWDO010000007">
    <property type="protein sequence ID" value="KAJ5462257.1"/>
    <property type="molecule type" value="Genomic_DNA"/>
</dbReference>
<dbReference type="InterPro" id="IPR001584">
    <property type="entry name" value="Integrase_cat-core"/>
</dbReference>
<evidence type="ECO:0000256" key="1">
    <source>
        <dbReference type="ARBA" id="ARBA00011353"/>
    </source>
</evidence>
<proteinExistence type="predicted"/>
<accession>A0A9W9WHY9</accession>
<evidence type="ECO:0000259" key="20">
    <source>
        <dbReference type="PROSITE" id="PS50994"/>
    </source>
</evidence>
<evidence type="ECO:0000259" key="19">
    <source>
        <dbReference type="PROSITE" id="PS50878"/>
    </source>
</evidence>
<feature type="compositionally biased region" description="Basic and acidic residues" evidence="17">
    <location>
        <begin position="55"/>
        <end position="67"/>
    </location>
</feature>
<dbReference type="SUPFAM" id="SSF54160">
    <property type="entry name" value="Chromo domain-like"/>
    <property type="match status" value="1"/>
</dbReference>
<dbReference type="GO" id="GO:0003723">
    <property type="term" value="F:RNA binding"/>
    <property type="evidence" value="ECO:0007669"/>
    <property type="project" value="UniProtKB-KW"/>
</dbReference>
<keyword evidence="3" id="KW-0808">Transferase</keyword>
<keyword evidence="14" id="KW-0239">DNA-directed DNA polymerase</keyword>
<evidence type="ECO:0000256" key="2">
    <source>
        <dbReference type="ARBA" id="ARBA00022670"/>
    </source>
</evidence>
<keyword evidence="9" id="KW-0378">Hydrolase</keyword>
<dbReference type="PROSITE" id="PS50013">
    <property type="entry name" value="CHROMO_2"/>
    <property type="match status" value="1"/>
</dbReference>
<comment type="subunit">
    <text evidence="1">Component of the NuA4 histone acetyltransferase complex.</text>
</comment>
<dbReference type="InterPro" id="IPR043502">
    <property type="entry name" value="DNA/RNA_pol_sf"/>
</dbReference>
<dbReference type="Gene3D" id="3.30.70.270">
    <property type="match status" value="2"/>
</dbReference>
<evidence type="ECO:0000256" key="14">
    <source>
        <dbReference type="ARBA" id="ARBA00022932"/>
    </source>
</evidence>
<evidence type="ECO:0000256" key="4">
    <source>
        <dbReference type="ARBA" id="ARBA00022695"/>
    </source>
</evidence>
<dbReference type="Gene3D" id="2.40.50.40">
    <property type="match status" value="1"/>
</dbReference>
<dbReference type="InterPro" id="IPR000953">
    <property type="entry name" value="Chromo/chromo_shadow_dom"/>
</dbReference>
<keyword evidence="7" id="KW-0064">Aspartyl protease</keyword>
<dbReference type="Pfam" id="PF17917">
    <property type="entry name" value="RT_RNaseH"/>
    <property type="match status" value="1"/>
</dbReference>
<dbReference type="FunFam" id="3.30.420.10:FF:000032">
    <property type="entry name" value="Retrovirus-related Pol polyprotein from transposon 297-like Protein"/>
    <property type="match status" value="1"/>
</dbReference>
<dbReference type="PANTHER" id="PTHR37984">
    <property type="entry name" value="PROTEIN CBG26694"/>
    <property type="match status" value="1"/>
</dbReference>
<dbReference type="SUPFAM" id="SSF53098">
    <property type="entry name" value="Ribonuclease H-like"/>
    <property type="match status" value="1"/>
</dbReference>
<dbReference type="GO" id="GO:0003677">
    <property type="term" value="F:DNA binding"/>
    <property type="evidence" value="ECO:0007669"/>
    <property type="project" value="UniProtKB-KW"/>
</dbReference>
<evidence type="ECO:0000256" key="8">
    <source>
        <dbReference type="ARBA" id="ARBA00022759"/>
    </source>
</evidence>
<dbReference type="InterPro" id="IPR041588">
    <property type="entry name" value="Integrase_H2C2"/>
</dbReference>
<dbReference type="GO" id="GO:0006310">
    <property type="term" value="P:DNA recombination"/>
    <property type="evidence" value="ECO:0007669"/>
    <property type="project" value="UniProtKB-KW"/>
</dbReference>
<dbReference type="GO" id="GO:0004190">
    <property type="term" value="F:aspartic-type endopeptidase activity"/>
    <property type="evidence" value="ECO:0007669"/>
    <property type="project" value="UniProtKB-KW"/>
</dbReference>
<dbReference type="AlphaFoldDB" id="A0A9W9WHY9"/>
<keyword evidence="15" id="KW-0238">DNA-binding</keyword>
<dbReference type="FunFam" id="3.30.70.270:FF:000063">
    <property type="entry name" value="Zinc knuckle domaincontaining protein"/>
    <property type="match status" value="1"/>
</dbReference>
<dbReference type="GO" id="GO:0046872">
    <property type="term" value="F:metal ion binding"/>
    <property type="evidence" value="ECO:0007669"/>
    <property type="project" value="UniProtKB-KW"/>
</dbReference>
<evidence type="ECO:0000256" key="13">
    <source>
        <dbReference type="ARBA" id="ARBA00022918"/>
    </source>
</evidence>
<dbReference type="InterPro" id="IPR056924">
    <property type="entry name" value="SH3_Tf2-1"/>
</dbReference>
<feature type="domain" description="Reverse transcriptase" evidence="19">
    <location>
        <begin position="248"/>
        <end position="427"/>
    </location>
</feature>
<keyword evidence="16" id="KW-0233">DNA recombination</keyword>
<dbReference type="Gene3D" id="3.10.10.10">
    <property type="entry name" value="HIV Type 1 Reverse Transcriptase, subunit A, domain 1"/>
    <property type="match status" value="1"/>
</dbReference>
<evidence type="ECO:0000256" key="15">
    <source>
        <dbReference type="ARBA" id="ARBA00023125"/>
    </source>
</evidence>
<dbReference type="InterPro" id="IPR043128">
    <property type="entry name" value="Rev_trsase/Diguanyl_cyclase"/>
</dbReference>
<dbReference type="InterPro" id="IPR016197">
    <property type="entry name" value="Chromo-like_dom_sf"/>
</dbReference>
<evidence type="ECO:0000313" key="21">
    <source>
        <dbReference type="EMBL" id="KAJ5462257.1"/>
    </source>
</evidence>
<dbReference type="InterPro" id="IPR012337">
    <property type="entry name" value="RNaseH-like_sf"/>
</dbReference>
<keyword evidence="13" id="KW-0695">RNA-directed DNA polymerase</keyword>
<evidence type="ECO:0000256" key="16">
    <source>
        <dbReference type="ARBA" id="ARBA00023172"/>
    </source>
</evidence>
<dbReference type="InterPro" id="IPR050951">
    <property type="entry name" value="Retrovirus_Pol_polyprotein"/>
</dbReference>
<dbReference type="Pfam" id="PF17921">
    <property type="entry name" value="Integrase_H2C2"/>
    <property type="match status" value="1"/>
</dbReference>
<evidence type="ECO:0000256" key="3">
    <source>
        <dbReference type="ARBA" id="ARBA00022679"/>
    </source>
</evidence>
<evidence type="ECO:0000313" key="22">
    <source>
        <dbReference type="Proteomes" id="UP001147760"/>
    </source>
</evidence>
<protein>
    <submittedName>
        <fullName evidence="21">Gag/polymerase/env polyprotein</fullName>
    </submittedName>
</protein>
<dbReference type="GO" id="GO:0005634">
    <property type="term" value="C:nucleus"/>
    <property type="evidence" value="ECO:0007669"/>
    <property type="project" value="UniProtKB-ARBA"/>
</dbReference>
<evidence type="ECO:0000256" key="7">
    <source>
        <dbReference type="ARBA" id="ARBA00022750"/>
    </source>
</evidence>
<dbReference type="InterPro" id="IPR000477">
    <property type="entry name" value="RT_dom"/>
</dbReference>
<keyword evidence="4" id="KW-0548">Nucleotidyltransferase</keyword>
<feature type="region of interest" description="Disordered" evidence="17">
    <location>
        <begin position="42"/>
        <end position="82"/>
    </location>
</feature>
<dbReference type="PROSITE" id="PS50994">
    <property type="entry name" value="INTEGRASE"/>
    <property type="match status" value="1"/>
</dbReference>
<gene>
    <name evidence="21" type="ORF">N7530_010462</name>
</gene>
<keyword evidence="11" id="KW-0694">RNA-binding</keyword>
<dbReference type="GO" id="GO:0003887">
    <property type="term" value="F:DNA-directed DNA polymerase activity"/>
    <property type="evidence" value="ECO:0007669"/>
    <property type="project" value="UniProtKB-KW"/>
</dbReference>
<dbReference type="GO" id="GO:0004519">
    <property type="term" value="F:endonuclease activity"/>
    <property type="evidence" value="ECO:0007669"/>
    <property type="project" value="UniProtKB-KW"/>
</dbReference>
<evidence type="ECO:0000256" key="11">
    <source>
        <dbReference type="ARBA" id="ARBA00022884"/>
    </source>
</evidence>
<keyword evidence="10" id="KW-0460">Magnesium</keyword>
<evidence type="ECO:0000256" key="10">
    <source>
        <dbReference type="ARBA" id="ARBA00022842"/>
    </source>
</evidence>
<feature type="domain" description="Integrase catalytic" evidence="20">
    <location>
        <begin position="805"/>
        <end position="973"/>
    </location>
</feature>
<dbReference type="CDD" id="cd00024">
    <property type="entry name" value="CD_CSD"/>
    <property type="match status" value="1"/>
</dbReference>
<keyword evidence="5" id="KW-0540">Nuclease</keyword>
<evidence type="ECO:0000259" key="18">
    <source>
        <dbReference type="PROSITE" id="PS50013"/>
    </source>
</evidence>
<reference evidence="21" key="1">
    <citation type="submission" date="2022-12" db="EMBL/GenBank/DDBJ databases">
        <authorList>
            <person name="Petersen C."/>
        </authorList>
    </citation>
    <scope>NUCLEOTIDE SEQUENCE</scope>
    <source>
        <strain evidence="21">IBT 17660</strain>
    </source>
</reference>
<dbReference type="PANTHER" id="PTHR37984:SF5">
    <property type="entry name" value="PROTEIN NYNRIN-LIKE"/>
    <property type="match status" value="1"/>
</dbReference>
<keyword evidence="2" id="KW-0645">Protease</keyword>
<keyword evidence="8" id="KW-0255">Endonuclease</keyword>
<dbReference type="InterPro" id="IPR041373">
    <property type="entry name" value="RT_RNaseH"/>
</dbReference>
<dbReference type="CDD" id="cd01647">
    <property type="entry name" value="RT_LTR"/>
    <property type="match status" value="1"/>
</dbReference>
<dbReference type="GO" id="GO:0015074">
    <property type="term" value="P:DNA integration"/>
    <property type="evidence" value="ECO:0007669"/>
    <property type="project" value="UniProtKB-KW"/>
</dbReference>
<dbReference type="SUPFAM" id="SSF56672">
    <property type="entry name" value="DNA/RNA polymerases"/>
    <property type="match status" value="1"/>
</dbReference>
<sequence>MILGRMWFAEHDVLLDCRRHRMIWPDERTLFDEVASKISVPTPKAILQRSPQSDAHQKDADRRDRLLEQSQQTDKSRSSIYPHARERQYGHWQVKEQRKMVRNINEEIPDVPISYENEEDSEPPLSPIDISAIGRAGFDRLQSKMKRDPESGVEIFATSLCEIDRVLDVKSSVEKDLELDEIKRTLPKEYHDLAEVFSKKKSDELPPYRPGVDHDIILEAEAQPGYCPLYKLSLDELKAAKQYIIENLDKGFIVPSAAPYASPILMAKKPGGGLRFCVDFRKLNAITKKDCYPLPLIDEVLQRTSKAKFFTKLDIRQGFHRIRLTPEAEDLTTFRTRYGSFKYKVTPFGLTNGPATFQRFMNSILKECMDDYAVAFVDDILIYSETLEEHRQQVREVLSRLQRAGLQVALSKCEFAVTKTKFLGFIVSTDGIAVDPEKISVIQSWKPPSTVKGIQSFLGFCNFYRRFIRGYSAISKPLHRLTRQDVPYNWSPLCEAAFQLLKEKLISAPVLRHYDPARRTRVETDASDGVLGAVLSQYYEDDDFWHPVAFFSKTMQSAEMNYEIRDKELLAIVRALQEWRPELEGLSRKDRFEILTDHQSLEYFMTTRQMNQRQMRWSEFLSQFHFLIKYRPGKKNIIADVLSRKKTPCTDSSRQITLLPAECLEEGVRPEVEVSPVDLEDTQRQEITERVKHANRQSAELAEFRQIAENGDDDHWTLRDGLLLFEGRLEVPDEGDLRARLLDDIHRQPMMAHPGIEKLKKMTTIRYHWPELVKDVERYVHNCLICKRIKPWHDRTPGLLHPLPIPERPWQHIAMDFRSFPRDRHGYDAVYVVVDRFSKRPISVPCHKETTAKQMARLFIDHVLRSVGIPDSIVSDRGGQFVSEFWAEFCRILGIKRKLSTAYHPQTDGQSEIANQYMAQRLRPYVEFNQDNWSECLPMVDFAASILPQGTTKKSPFFIERGYEPSMSFDWRDQGTMTQNEREAVDMLTRLHDIWNETKRQIADSQQKMIQQANKRRREEDFDVGDYVFVTTKDWMLDRPSRKLSHLASGPYKILEKVGNAYRIDLPDSIRVHPVFNPSKLRKATTLEPLRGQHVDPPPPIKISEEDEWEVDKILDSRTHYRKLQYRVQWLGHDLDLQWYPAGNFKHAPQKIQEFHDQYPLKPGPSMRLQDWIDAARDEIILEDHADDDNPAFRD</sequence>
<name>A0A9W9WHY9_9EURO</name>
<evidence type="ECO:0000256" key="5">
    <source>
        <dbReference type="ARBA" id="ARBA00022722"/>
    </source>
</evidence>
<dbReference type="GO" id="GO:0006508">
    <property type="term" value="P:proteolysis"/>
    <property type="evidence" value="ECO:0007669"/>
    <property type="project" value="UniProtKB-KW"/>
</dbReference>
<evidence type="ECO:0000256" key="17">
    <source>
        <dbReference type="SAM" id="MobiDB-lite"/>
    </source>
</evidence>
<dbReference type="CDD" id="cd09274">
    <property type="entry name" value="RNase_HI_RT_Ty3"/>
    <property type="match status" value="1"/>
</dbReference>
<evidence type="ECO:0000256" key="12">
    <source>
        <dbReference type="ARBA" id="ARBA00022908"/>
    </source>
</evidence>
<dbReference type="Pfam" id="PF00078">
    <property type="entry name" value="RVT_1"/>
    <property type="match status" value="1"/>
</dbReference>
<dbReference type="Gene3D" id="1.10.340.70">
    <property type="match status" value="1"/>
</dbReference>
<dbReference type="Pfam" id="PF00665">
    <property type="entry name" value="rve"/>
    <property type="match status" value="1"/>
</dbReference>
<dbReference type="Gene3D" id="3.30.420.10">
    <property type="entry name" value="Ribonuclease H-like superfamily/Ribonuclease H"/>
    <property type="match status" value="1"/>
</dbReference>
<dbReference type="Proteomes" id="UP001147760">
    <property type="component" value="Unassembled WGS sequence"/>
</dbReference>
<evidence type="ECO:0000256" key="9">
    <source>
        <dbReference type="ARBA" id="ARBA00022801"/>
    </source>
</evidence>
<feature type="domain" description="Chromo" evidence="18">
    <location>
        <begin position="1109"/>
        <end position="1167"/>
    </location>
</feature>
<keyword evidence="12" id="KW-0229">DNA integration</keyword>